<organism evidence="4 5">
    <name type="scientific">Salegentibacter mishustinae</name>
    <dbReference type="NCBI Taxonomy" id="270918"/>
    <lineage>
        <taxon>Bacteria</taxon>
        <taxon>Pseudomonadati</taxon>
        <taxon>Bacteroidota</taxon>
        <taxon>Flavobacteriia</taxon>
        <taxon>Flavobacteriales</taxon>
        <taxon>Flavobacteriaceae</taxon>
        <taxon>Salegentibacter</taxon>
    </lineage>
</organism>
<proteinExistence type="predicted"/>
<accession>A0A0Q9ZEP4</accession>
<name>A0A0Q9ZEP4_9FLAO</name>
<keyword evidence="2" id="KW-0812">Transmembrane</keyword>
<dbReference type="Proteomes" id="UP000051643">
    <property type="component" value="Unassembled WGS sequence"/>
</dbReference>
<evidence type="ECO:0000256" key="2">
    <source>
        <dbReference type="SAM" id="Phobius"/>
    </source>
</evidence>
<dbReference type="AlphaFoldDB" id="A0A0Q9ZEP4"/>
<keyword evidence="2" id="KW-0472">Membrane</keyword>
<keyword evidence="2" id="KW-1133">Transmembrane helix</keyword>
<keyword evidence="5" id="KW-1185">Reference proteome</keyword>
<dbReference type="InterPro" id="IPR025698">
    <property type="entry name" value="2TM_dom"/>
</dbReference>
<feature type="domain" description="2TM" evidence="3">
    <location>
        <begin position="20"/>
        <end position="105"/>
    </location>
</feature>
<evidence type="ECO:0000313" key="5">
    <source>
        <dbReference type="Proteomes" id="UP000051643"/>
    </source>
</evidence>
<evidence type="ECO:0000259" key="3">
    <source>
        <dbReference type="Pfam" id="PF13239"/>
    </source>
</evidence>
<sequence length="165" mass="19529">MFSKKKNTSKLDAEQRELYENARKRTLQKKRLFQHFIIFLIGAVFFIVLNVVIGYQENFMPLGYNWFVWAVLIWAFILLAHVFNVFVTNKFLGKEWKDRQMAKLVQKQKEKIAEMQKQVEKDFPANTPQKKTTSEPANNPELKSGNERFKPKTNDPDKPNQPYNT</sequence>
<evidence type="ECO:0000313" key="4">
    <source>
        <dbReference type="EMBL" id="KRG30745.1"/>
    </source>
</evidence>
<evidence type="ECO:0000256" key="1">
    <source>
        <dbReference type="SAM" id="MobiDB-lite"/>
    </source>
</evidence>
<feature type="compositionally biased region" description="Polar residues" evidence="1">
    <location>
        <begin position="126"/>
        <end position="137"/>
    </location>
</feature>
<protein>
    <recommendedName>
        <fullName evidence="3">2TM domain-containing protein</fullName>
    </recommendedName>
</protein>
<comment type="caution">
    <text evidence="4">The sequence shown here is derived from an EMBL/GenBank/DDBJ whole genome shotgun (WGS) entry which is preliminary data.</text>
</comment>
<dbReference type="STRING" id="270918.APR42_02465"/>
<reference evidence="4" key="1">
    <citation type="submission" date="2015-10" db="EMBL/GenBank/DDBJ databases">
        <title>Draft genome sequence of Salegentibacter mishustinae KCTC 12263.</title>
        <authorList>
            <person name="Lin W."/>
            <person name="Zheng Q."/>
        </authorList>
    </citation>
    <scope>NUCLEOTIDE SEQUENCE [LARGE SCALE GENOMIC DNA]</scope>
    <source>
        <strain evidence="4">KCTC 12263</strain>
    </source>
</reference>
<feature type="compositionally biased region" description="Basic and acidic residues" evidence="1">
    <location>
        <begin position="144"/>
        <end position="158"/>
    </location>
</feature>
<feature type="transmembrane region" description="Helical" evidence="2">
    <location>
        <begin position="32"/>
        <end position="54"/>
    </location>
</feature>
<feature type="region of interest" description="Disordered" evidence="1">
    <location>
        <begin position="116"/>
        <end position="165"/>
    </location>
</feature>
<gene>
    <name evidence="4" type="ORF">APR42_02465</name>
</gene>
<feature type="transmembrane region" description="Helical" evidence="2">
    <location>
        <begin position="66"/>
        <end position="87"/>
    </location>
</feature>
<dbReference type="Pfam" id="PF13239">
    <property type="entry name" value="2TM"/>
    <property type="match status" value="1"/>
</dbReference>
<dbReference type="EMBL" id="LKTP01000001">
    <property type="protein sequence ID" value="KRG30745.1"/>
    <property type="molecule type" value="Genomic_DNA"/>
</dbReference>
<dbReference type="OrthoDB" id="1443721at2"/>